<dbReference type="EMBL" id="JAASQL010000005">
    <property type="protein sequence ID" value="NIJ46255.1"/>
    <property type="molecule type" value="Genomic_DNA"/>
</dbReference>
<organism evidence="7 8">
    <name type="scientific">Wenyingzhuangia heitensis</name>
    <dbReference type="NCBI Taxonomy" id="1487859"/>
    <lineage>
        <taxon>Bacteria</taxon>
        <taxon>Pseudomonadati</taxon>
        <taxon>Bacteroidota</taxon>
        <taxon>Flavobacteriia</taxon>
        <taxon>Flavobacteriales</taxon>
        <taxon>Flavobacteriaceae</taxon>
        <taxon>Wenyingzhuangia</taxon>
    </lineage>
</organism>
<evidence type="ECO:0000256" key="1">
    <source>
        <dbReference type="ARBA" id="ARBA00008779"/>
    </source>
</evidence>
<dbReference type="PROSITE" id="PS00149">
    <property type="entry name" value="SULFATASE_2"/>
    <property type="match status" value="1"/>
</dbReference>
<reference evidence="7 8" key="1">
    <citation type="submission" date="2020-03" db="EMBL/GenBank/DDBJ databases">
        <title>Genomic Encyclopedia of Type Strains, Phase IV (KMG-IV): sequencing the most valuable type-strain genomes for metagenomic binning, comparative biology and taxonomic classification.</title>
        <authorList>
            <person name="Goeker M."/>
        </authorList>
    </citation>
    <scope>NUCLEOTIDE SEQUENCE [LARGE SCALE GENOMIC DNA]</scope>
    <source>
        <strain evidence="7 8">DSM 101599</strain>
    </source>
</reference>
<dbReference type="InterPro" id="IPR000917">
    <property type="entry name" value="Sulfatase_N"/>
</dbReference>
<dbReference type="CDD" id="cd16031">
    <property type="entry name" value="G6S_like"/>
    <property type="match status" value="1"/>
</dbReference>
<dbReference type="Pfam" id="PF00884">
    <property type="entry name" value="Sulfatase"/>
    <property type="match status" value="1"/>
</dbReference>
<dbReference type="Gene3D" id="3.40.720.10">
    <property type="entry name" value="Alkaline Phosphatase, subunit A"/>
    <property type="match status" value="1"/>
</dbReference>
<comment type="caution">
    <text evidence="7">The sequence shown here is derived from an EMBL/GenBank/DDBJ whole genome shotgun (WGS) entry which is preliminary data.</text>
</comment>
<evidence type="ECO:0000256" key="4">
    <source>
        <dbReference type="ARBA" id="ARBA00023180"/>
    </source>
</evidence>
<keyword evidence="2" id="KW-0732">Signal</keyword>
<feature type="domain" description="Sulfatase N-terminal" evidence="5">
    <location>
        <begin position="29"/>
        <end position="405"/>
    </location>
</feature>
<gene>
    <name evidence="7" type="ORF">FHR24_002739</name>
</gene>
<evidence type="ECO:0000259" key="6">
    <source>
        <dbReference type="Pfam" id="PF16347"/>
    </source>
</evidence>
<dbReference type="PANTHER" id="PTHR43108">
    <property type="entry name" value="N-ACETYLGLUCOSAMINE-6-SULFATASE FAMILY MEMBER"/>
    <property type="match status" value="1"/>
</dbReference>
<dbReference type="InterPro" id="IPR032506">
    <property type="entry name" value="SGSH_C"/>
</dbReference>
<comment type="similarity">
    <text evidence="1">Belongs to the sulfatase family.</text>
</comment>
<keyword evidence="8" id="KW-1185">Reference proteome</keyword>
<evidence type="ECO:0000259" key="5">
    <source>
        <dbReference type="Pfam" id="PF00884"/>
    </source>
</evidence>
<keyword evidence="4" id="KW-0325">Glycoprotein</keyword>
<keyword evidence="3" id="KW-0378">Hydrolase</keyword>
<dbReference type="SUPFAM" id="SSF53649">
    <property type="entry name" value="Alkaline phosphatase-like"/>
    <property type="match status" value="1"/>
</dbReference>
<feature type="domain" description="N-sulphoglucosamine sulphohydrolase C-terminal" evidence="6">
    <location>
        <begin position="494"/>
        <end position="534"/>
    </location>
</feature>
<dbReference type="Pfam" id="PF16347">
    <property type="entry name" value="SGSH_C"/>
    <property type="match status" value="1"/>
</dbReference>
<dbReference type="InterPro" id="IPR017850">
    <property type="entry name" value="Alkaline_phosphatase_core_sf"/>
</dbReference>
<dbReference type="RefSeq" id="WP_167190000.1">
    <property type="nucleotide sequence ID" value="NZ_JAASQL010000005.1"/>
</dbReference>
<dbReference type="PANTHER" id="PTHR43108:SF6">
    <property type="entry name" value="N-SULPHOGLUCOSAMINE SULPHOHYDROLASE"/>
    <property type="match status" value="1"/>
</dbReference>
<dbReference type="InterPro" id="IPR024607">
    <property type="entry name" value="Sulfatase_CS"/>
</dbReference>
<dbReference type="PROSITE" id="PS00523">
    <property type="entry name" value="SULFATASE_1"/>
    <property type="match status" value="1"/>
</dbReference>
<evidence type="ECO:0000313" key="8">
    <source>
        <dbReference type="Proteomes" id="UP000745859"/>
    </source>
</evidence>
<dbReference type="Proteomes" id="UP000745859">
    <property type="component" value="Unassembled WGS sequence"/>
</dbReference>
<name>A0ABX0UEG4_9FLAO</name>
<accession>A0ABX0UEG4</accession>
<evidence type="ECO:0000313" key="7">
    <source>
        <dbReference type="EMBL" id="NIJ46255.1"/>
    </source>
</evidence>
<proteinExistence type="inferred from homology"/>
<evidence type="ECO:0000256" key="2">
    <source>
        <dbReference type="ARBA" id="ARBA00022729"/>
    </source>
</evidence>
<protein>
    <submittedName>
        <fullName evidence="7">Arylsulfatase A-like enzyme</fullName>
    </submittedName>
</protein>
<sequence length="557" mass="64700">MNSKSLLLGLAALVAIFSLTEKVNAQKKPNILYIMSDDHTSQAFGIYGSRLATLNPTPTLDKIANEGMIFDNCFVTNSICTPSRASIITGQYSQKNGVLDLEGDVETAHHYLPQEIKKLGYQTALVGKWHLGNKPDFDYYNVFMEHGQQGSYFDPSLTETGMNYAKYGSKDYEGKKYKGHSSDIITDITLDWLKNKRDKNKPFLLMHQFKAPHDDFEYAPRYKDYLEDTFIPEPASLYNNGNNGSIATRGEDDKLIHEIGSSVSKRNTIRHMGMRMWSKTYTKNNNPKLDIESAKWLEGNKYIHETYQEYLKRYLRCVKGVDDNVARIVEYLKKEGLYDNTIIVYTGDQGFMLGEHDYIDKRWMYEESMRMPFFVRYPKKIKAGTRTDAIINNTDFAPTLIDLAGGKAPKKMQGHSFEYILKKEGKEPKGWQQSTYYRYWMHMAHAHANPAHFGIRTKQYKLIFFYGKYWVDVNKPGAEWNKKSWGNRFTMDTPVAWEFYDLGVDPKEMNNAYNDPKYKEIIADLKEQLKTKRKELNEDDGDKFPHIQKVIDQHWND</sequence>
<evidence type="ECO:0000256" key="3">
    <source>
        <dbReference type="ARBA" id="ARBA00022801"/>
    </source>
</evidence>